<evidence type="ECO:0008006" key="5">
    <source>
        <dbReference type="Google" id="ProtNLM"/>
    </source>
</evidence>
<comment type="subcellular location">
    <subcellularLocation>
        <location evidence="1">Nucleus</location>
    </subcellularLocation>
</comment>
<dbReference type="InterPro" id="IPR004210">
    <property type="entry name" value="BESS_motif"/>
</dbReference>
<accession>A0A6A4J4C2</accession>
<gene>
    <name evidence="3" type="ORF">GE061_005095</name>
</gene>
<dbReference type="PROSITE" id="PS51031">
    <property type="entry name" value="BESS"/>
    <property type="match status" value="1"/>
</dbReference>
<proteinExistence type="predicted"/>
<dbReference type="PANTHER" id="PTHR12243">
    <property type="entry name" value="MADF DOMAIN TRANSCRIPTION FACTOR"/>
    <property type="match status" value="1"/>
</dbReference>
<dbReference type="InterPro" id="IPR039353">
    <property type="entry name" value="TF_Adf1"/>
</dbReference>
<feature type="compositionally biased region" description="Basic and acidic residues" evidence="2">
    <location>
        <begin position="97"/>
        <end position="112"/>
    </location>
</feature>
<keyword evidence="1" id="KW-0539">Nucleus</keyword>
<feature type="compositionally biased region" description="Low complexity" evidence="2">
    <location>
        <begin position="133"/>
        <end position="145"/>
    </location>
</feature>
<dbReference type="AlphaFoldDB" id="A0A6A4J4C2"/>
<name>A0A6A4J4C2_APOLU</name>
<keyword evidence="4" id="KW-1185">Reference proteome</keyword>
<dbReference type="Proteomes" id="UP000466442">
    <property type="component" value="Unassembled WGS sequence"/>
</dbReference>
<protein>
    <recommendedName>
        <fullName evidence="5">MADF domain-containing protein</fullName>
    </recommendedName>
</protein>
<dbReference type="PROSITE" id="PS51029">
    <property type="entry name" value="MADF"/>
    <property type="match status" value="1"/>
</dbReference>
<dbReference type="GO" id="GO:0005634">
    <property type="term" value="C:nucleus"/>
    <property type="evidence" value="ECO:0007669"/>
    <property type="project" value="UniProtKB-SubCell"/>
</dbReference>
<organism evidence="3 4">
    <name type="scientific">Apolygus lucorum</name>
    <name type="common">Small green plant bug</name>
    <name type="synonym">Lygocoris lucorum</name>
    <dbReference type="NCBI Taxonomy" id="248454"/>
    <lineage>
        <taxon>Eukaryota</taxon>
        <taxon>Metazoa</taxon>
        <taxon>Ecdysozoa</taxon>
        <taxon>Arthropoda</taxon>
        <taxon>Hexapoda</taxon>
        <taxon>Insecta</taxon>
        <taxon>Pterygota</taxon>
        <taxon>Neoptera</taxon>
        <taxon>Paraneoptera</taxon>
        <taxon>Hemiptera</taxon>
        <taxon>Heteroptera</taxon>
        <taxon>Panheteroptera</taxon>
        <taxon>Cimicomorpha</taxon>
        <taxon>Miridae</taxon>
        <taxon>Mirini</taxon>
        <taxon>Apolygus</taxon>
    </lineage>
</organism>
<evidence type="ECO:0000313" key="4">
    <source>
        <dbReference type="Proteomes" id="UP000466442"/>
    </source>
</evidence>
<dbReference type="PANTHER" id="PTHR12243:SF60">
    <property type="entry name" value="SI:CH211-15D5.12-RELATED"/>
    <property type="match status" value="1"/>
</dbReference>
<dbReference type="GO" id="GO:0005667">
    <property type="term" value="C:transcription regulator complex"/>
    <property type="evidence" value="ECO:0007669"/>
    <property type="project" value="TreeGrafter"/>
</dbReference>
<dbReference type="EMBL" id="WIXP02000013">
    <property type="protein sequence ID" value="KAF6200652.1"/>
    <property type="molecule type" value="Genomic_DNA"/>
</dbReference>
<evidence type="ECO:0000313" key="3">
    <source>
        <dbReference type="EMBL" id="KAF6200652.1"/>
    </source>
</evidence>
<reference evidence="3" key="1">
    <citation type="journal article" date="2021" name="Mol. Ecol. Resour.">
        <title>Apolygus lucorum genome provides insights into omnivorousness and mesophyll feeding.</title>
        <authorList>
            <person name="Liu Y."/>
            <person name="Liu H."/>
            <person name="Wang H."/>
            <person name="Huang T."/>
            <person name="Liu B."/>
            <person name="Yang B."/>
            <person name="Yin L."/>
            <person name="Li B."/>
            <person name="Zhang Y."/>
            <person name="Zhang S."/>
            <person name="Jiang F."/>
            <person name="Zhang X."/>
            <person name="Ren Y."/>
            <person name="Wang B."/>
            <person name="Wang S."/>
            <person name="Lu Y."/>
            <person name="Wu K."/>
            <person name="Fan W."/>
            <person name="Wang G."/>
        </authorList>
    </citation>
    <scope>NUCLEOTIDE SEQUENCE</scope>
    <source>
        <strain evidence="3">12Hb</strain>
    </source>
</reference>
<dbReference type="Pfam" id="PF02944">
    <property type="entry name" value="BESS"/>
    <property type="match status" value="1"/>
</dbReference>
<sequence>MVTKCWEEVASATGLSVQEARERWRNIRTALVRNLKLQANFPNKLKRPYYLIDHLQFVLPYVKPGCSRRRYVSDPLLETSSHAFESIGVSSENVKEEFFDERGGSDGEDHSLLPRSPSLDNISSDGSPEPEEQSQPSVPSKPQVSLPRKRRAPQDSGTLEHDSTINKTIKLYHPAENPTISPMQHFFMSLLPEFHTMTEQQQRDFKIRTLMLIDEIKNGQTSGSSKTYDPAPSVQR</sequence>
<feature type="region of interest" description="Disordered" evidence="2">
    <location>
        <begin position="97"/>
        <end position="166"/>
    </location>
</feature>
<dbReference type="GO" id="GO:0003677">
    <property type="term" value="F:DNA binding"/>
    <property type="evidence" value="ECO:0007669"/>
    <property type="project" value="InterPro"/>
</dbReference>
<dbReference type="InterPro" id="IPR006578">
    <property type="entry name" value="MADF-dom"/>
</dbReference>
<comment type="caution">
    <text evidence="3">The sequence shown here is derived from an EMBL/GenBank/DDBJ whole genome shotgun (WGS) entry which is preliminary data.</text>
</comment>
<dbReference type="OrthoDB" id="6147983at2759"/>
<evidence type="ECO:0000256" key="2">
    <source>
        <dbReference type="SAM" id="MobiDB-lite"/>
    </source>
</evidence>
<evidence type="ECO:0000256" key="1">
    <source>
        <dbReference type="PROSITE-ProRule" id="PRU00371"/>
    </source>
</evidence>
<dbReference type="Pfam" id="PF10545">
    <property type="entry name" value="MADF_DNA_bdg"/>
    <property type="match status" value="1"/>
</dbReference>
<dbReference type="GO" id="GO:0006357">
    <property type="term" value="P:regulation of transcription by RNA polymerase II"/>
    <property type="evidence" value="ECO:0007669"/>
    <property type="project" value="TreeGrafter"/>
</dbReference>